<dbReference type="Gene3D" id="3.40.50.1820">
    <property type="entry name" value="alpha/beta hydrolase"/>
    <property type="match status" value="1"/>
</dbReference>
<evidence type="ECO:0000313" key="4">
    <source>
        <dbReference type="Proteomes" id="UP001589590"/>
    </source>
</evidence>
<dbReference type="PANTHER" id="PTHR48081:SF33">
    <property type="entry name" value="KYNURENINE FORMAMIDASE"/>
    <property type="match status" value="1"/>
</dbReference>
<feature type="domain" description="BD-FAE-like" evidence="2">
    <location>
        <begin position="55"/>
        <end position="250"/>
    </location>
</feature>
<dbReference type="GO" id="GO:0016787">
    <property type="term" value="F:hydrolase activity"/>
    <property type="evidence" value="ECO:0007669"/>
    <property type="project" value="UniProtKB-KW"/>
</dbReference>
<dbReference type="PANTHER" id="PTHR48081">
    <property type="entry name" value="AB HYDROLASE SUPERFAMILY PROTEIN C4A8.06C"/>
    <property type="match status" value="1"/>
</dbReference>
<dbReference type="RefSeq" id="WP_290273227.1">
    <property type="nucleotide sequence ID" value="NZ_JAUFQP010000013.1"/>
</dbReference>
<name>A0ABV5GYU0_9FLAO</name>
<keyword evidence="4" id="KW-1185">Reference proteome</keyword>
<dbReference type="InterPro" id="IPR049492">
    <property type="entry name" value="BD-FAE-like_dom"/>
</dbReference>
<sequence>MKVFKYSLINAIIAISFFNCSNNIEPVAIADIIDPYTIYEAENISYGDHDKQTFDLYLPANRNADTKIMILVHGGGWSSGDKSDMTVIKTLLTNDFPNMAVVNINYRLADTNNKPFPMQIDDIASVIKYLKVNQTKYSISDRLGFIGTSAGAHLSMLWAYTSDVLQKTDMVCSIVGPSNLTDPNFEIAAELSGELYTFLTLFGETPTDEYLEAASPYHQVSAAAPPTILFYGGQDPLIPISQGADLNNRLETLNVTHEYTLYPNAGHGWDGIDFLDTWNKLNLFINKTM</sequence>
<dbReference type="Pfam" id="PF20434">
    <property type="entry name" value="BD-FAE"/>
    <property type="match status" value="1"/>
</dbReference>
<dbReference type="EMBL" id="JBHMFA010000005">
    <property type="protein sequence ID" value="MFB9104820.1"/>
    <property type="molecule type" value="Genomic_DNA"/>
</dbReference>
<evidence type="ECO:0000256" key="1">
    <source>
        <dbReference type="ARBA" id="ARBA00022801"/>
    </source>
</evidence>
<accession>A0ABV5GYU0</accession>
<keyword evidence="1 3" id="KW-0378">Hydrolase</keyword>
<protein>
    <submittedName>
        <fullName evidence="3">Alpha/beta hydrolase fold domain-containing protein</fullName>
    </submittedName>
</protein>
<dbReference type="InterPro" id="IPR050300">
    <property type="entry name" value="GDXG_lipolytic_enzyme"/>
</dbReference>
<reference evidence="3 4" key="1">
    <citation type="submission" date="2024-09" db="EMBL/GenBank/DDBJ databases">
        <authorList>
            <person name="Sun Q."/>
            <person name="Mori K."/>
        </authorList>
    </citation>
    <scope>NUCLEOTIDE SEQUENCE [LARGE SCALE GENOMIC DNA]</scope>
    <source>
        <strain evidence="3 4">CECT 8300</strain>
    </source>
</reference>
<dbReference type="SUPFAM" id="SSF53474">
    <property type="entry name" value="alpha/beta-Hydrolases"/>
    <property type="match status" value="1"/>
</dbReference>
<proteinExistence type="predicted"/>
<comment type="caution">
    <text evidence="3">The sequence shown here is derived from an EMBL/GenBank/DDBJ whole genome shotgun (WGS) entry which is preliminary data.</text>
</comment>
<evidence type="ECO:0000313" key="3">
    <source>
        <dbReference type="EMBL" id="MFB9104820.1"/>
    </source>
</evidence>
<dbReference type="Proteomes" id="UP001589590">
    <property type="component" value="Unassembled WGS sequence"/>
</dbReference>
<organism evidence="3 4">
    <name type="scientific">Algibacter miyuki</name>
    <dbReference type="NCBI Taxonomy" id="1306933"/>
    <lineage>
        <taxon>Bacteria</taxon>
        <taxon>Pseudomonadati</taxon>
        <taxon>Bacteroidota</taxon>
        <taxon>Flavobacteriia</taxon>
        <taxon>Flavobacteriales</taxon>
        <taxon>Flavobacteriaceae</taxon>
        <taxon>Algibacter</taxon>
    </lineage>
</organism>
<dbReference type="InterPro" id="IPR029058">
    <property type="entry name" value="AB_hydrolase_fold"/>
</dbReference>
<gene>
    <name evidence="3" type="ORF">ACFFU1_07910</name>
</gene>
<evidence type="ECO:0000259" key="2">
    <source>
        <dbReference type="Pfam" id="PF20434"/>
    </source>
</evidence>